<evidence type="ECO:0000313" key="2">
    <source>
        <dbReference type="EMBL" id="BDZ43714.1"/>
    </source>
</evidence>
<dbReference type="InterPro" id="IPR018647">
    <property type="entry name" value="SLFN_3-like_DNA/RNA_helicase"/>
</dbReference>
<accession>A0ABM8G6G2</accession>
<reference evidence="3" key="1">
    <citation type="journal article" date="2019" name="Int. J. Syst. Evol. Microbiol.">
        <title>The Global Catalogue of Microorganisms (GCM) 10K type strain sequencing project: providing services to taxonomists for standard genome sequencing and annotation.</title>
        <authorList>
            <consortium name="The Broad Institute Genomics Platform"/>
            <consortium name="The Broad Institute Genome Sequencing Center for Infectious Disease"/>
            <person name="Wu L."/>
            <person name="Ma J."/>
        </authorList>
    </citation>
    <scope>NUCLEOTIDE SEQUENCE [LARGE SCALE GENOMIC DNA]</scope>
    <source>
        <strain evidence="3">NBRC 108565</strain>
    </source>
</reference>
<dbReference type="Proteomes" id="UP001321475">
    <property type="component" value="Chromosome"/>
</dbReference>
<dbReference type="EMBL" id="AP027729">
    <property type="protein sequence ID" value="BDZ43714.1"/>
    <property type="molecule type" value="Genomic_DNA"/>
</dbReference>
<sequence>MFLVDEGQSVRPIDIPSQVLGALRARAVETKRHYPLSSQMRVLAEGDYLGYVRDVLSDEPPSDARTFATYDLRFFESASAMRDEIVRRDEEHGLSRLVAGYAWEWRTRKDHSPGAYDIELDGMRLCWNRSDIDWINSAGSLDEVGSIHTVQGYDLNYVGVIIGPELYYDATTRSVAIDRAHYFDRRGKSNLTMRGITVTDDDVLAMVRNVYAVLMSRGMRGTYVYVCDPALREHLRPYFTARSRVPARRQIGGNEHEHG</sequence>
<evidence type="ECO:0000259" key="1">
    <source>
        <dbReference type="Pfam" id="PF09848"/>
    </source>
</evidence>
<protein>
    <recommendedName>
        <fullName evidence="1">Schlafen group 3-like DNA/RNA helicase domain-containing protein</fullName>
    </recommendedName>
</protein>
<name>A0ABM8G6G2_9CELL</name>
<gene>
    <name evidence="2" type="ORF">GCM10025865_30130</name>
</gene>
<proteinExistence type="predicted"/>
<keyword evidence="3" id="KW-1185">Reference proteome</keyword>
<dbReference type="Pfam" id="PF09848">
    <property type="entry name" value="SLFN-g3_helicase"/>
    <property type="match status" value="1"/>
</dbReference>
<organism evidence="2 3">
    <name type="scientific">Paraoerskovia sediminicola</name>
    <dbReference type="NCBI Taxonomy" id="1138587"/>
    <lineage>
        <taxon>Bacteria</taxon>
        <taxon>Bacillati</taxon>
        <taxon>Actinomycetota</taxon>
        <taxon>Actinomycetes</taxon>
        <taxon>Micrococcales</taxon>
        <taxon>Cellulomonadaceae</taxon>
        <taxon>Paraoerskovia</taxon>
    </lineage>
</organism>
<evidence type="ECO:0000313" key="3">
    <source>
        <dbReference type="Proteomes" id="UP001321475"/>
    </source>
</evidence>
<feature type="domain" description="Schlafen group 3-like DNA/RNA helicase" evidence="1">
    <location>
        <begin position="2"/>
        <end position="228"/>
    </location>
</feature>